<dbReference type="RefSeq" id="WP_060860043.1">
    <property type="nucleotide sequence ID" value="NZ_LIRB01000115.1"/>
</dbReference>
<dbReference type="InterPro" id="IPR013217">
    <property type="entry name" value="Methyltransf_12"/>
</dbReference>
<evidence type="ECO:0000259" key="1">
    <source>
        <dbReference type="Pfam" id="PF08242"/>
    </source>
</evidence>
<dbReference type="PANTHER" id="PTHR44068">
    <property type="entry name" value="ZGC:194242"/>
    <property type="match status" value="1"/>
</dbReference>
<comment type="caution">
    <text evidence="2">The sequence shown here is derived from an EMBL/GenBank/DDBJ whole genome shotgun (WGS) entry which is preliminary data.</text>
</comment>
<dbReference type="OrthoDB" id="9772751at2"/>
<name>A0A132U5Y8_9BACL</name>
<organism evidence="2 3">
    <name type="scientific">Paenibacillus riograndensis</name>
    <dbReference type="NCBI Taxonomy" id="483937"/>
    <lineage>
        <taxon>Bacteria</taxon>
        <taxon>Bacillati</taxon>
        <taxon>Bacillota</taxon>
        <taxon>Bacilli</taxon>
        <taxon>Bacillales</taxon>
        <taxon>Paenibacillaceae</taxon>
        <taxon>Paenibacillus</taxon>
        <taxon>Paenibacillus sonchi group</taxon>
    </lineage>
</organism>
<dbReference type="CDD" id="cd02440">
    <property type="entry name" value="AdoMet_MTases"/>
    <property type="match status" value="1"/>
</dbReference>
<proteinExistence type="predicted"/>
<reference evidence="2 3" key="1">
    <citation type="submission" date="2015-08" db="EMBL/GenBank/DDBJ databases">
        <title>Genomes of Paenibacillus riograndensis.</title>
        <authorList>
            <person name="Sant'Anna F.H."/>
            <person name="Souza R."/>
            <person name="Ambrosini A."/>
            <person name="Bach E."/>
            <person name="Fernandes G."/>
            <person name="Balsanelli E."/>
            <person name="Baura V.A."/>
            <person name="Pedrosa F.O."/>
            <person name="Souza E.M."/>
            <person name="Passaglia L."/>
        </authorList>
    </citation>
    <scope>NUCLEOTIDE SEQUENCE [LARGE SCALE GENOMIC DNA]</scope>
    <source>
        <strain evidence="2 3">CAS34</strain>
    </source>
</reference>
<dbReference type="PATRIC" id="fig|483937.3.peg.3868"/>
<accession>A0A132U5Y8</accession>
<dbReference type="SUPFAM" id="SSF53335">
    <property type="entry name" value="S-adenosyl-L-methionine-dependent methyltransferases"/>
    <property type="match status" value="1"/>
</dbReference>
<sequence>MDQHKGNMIATYSGSRQSNIVKAGSTKGFMNLGYERYSLEKTSSRQKQIQMVDHIFELLKPEANEDIADVGCGIGGAMTRLLSTFSVKSVTGFNIDPLQLEACRSLLEEHRVVQRAHLNEVNLEEEGLRGQLFDKIYGIEILTHIRNKEKFLHHLYNGIKPGGRLVLAYTTLARPFHEFRDEDQEFMLKIGEYFKETPEDFLTEKDYKELLNNVGFREEKTINASDHVFPHRHAHMAKTYAQLNSKNRIVKTVSSYYWKNKERCDIDYLNTFLKDQIAKHQCRMYEYYLTAWRK</sequence>
<dbReference type="InterPro" id="IPR029063">
    <property type="entry name" value="SAM-dependent_MTases_sf"/>
</dbReference>
<gene>
    <name evidence="2" type="ORF">AMQ84_08225</name>
</gene>
<evidence type="ECO:0000313" key="2">
    <source>
        <dbReference type="EMBL" id="KWX79004.1"/>
    </source>
</evidence>
<protein>
    <recommendedName>
        <fullName evidence="1">Methyltransferase type 12 domain-containing protein</fullName>
    </recommendedName>
</protein>
<dbReference type="EMBL" id="LIRB01000115">
    <property type="protein sequence ID" value="KWX79004.1"/>
    <property type="molecule type" value="Genomic_DNA"/>
</dbReference>
<dbReference type="AlphaFoldDB" id="A0A132U5Y8"/>
<feature type="domain" description="Methyltransferase type 12" evidence="1">
    <location>
        <begin position="69"/>
        <end position="165"/>
    </location>
</feature>
<dbReference type="Gene3D" id="3.40.50.150">
    <property type="entry name" value="Vaccinia Virus protein VP39"/>
    <property type="match status" value="1"/>
</dbReference>
<dbReference type="Pfam" id="PF08242">
    <property type="entry name" value="Methyltransf_12"/>
    <property type="match status" value="1"/>
</dbReference>
<evidence type="ECO:0000313" key="3">
    <source>
        <dbReference type="Proteomes" id="UP000070475"/>
    </source>
</evidence>
<keyword evidence="3" id="KW-1185">Reference proteome</keyword>
<dbReference type="PANTHER" id="PTHR44068:SF11">
    <property type="entry name" value="GERANYL DIPHOSPHATE 2-C-METHYLTRANSFERASE"/>
    <property type="match status" value="1"/>
</dbReference>
<dbReference type="Proteomes" id="UP000070475">
    <property type="component" value="Unassembled WGS sequence"/>
</dbReference>
<dbReference type="InterPro" id="IPR050447">
    <property type="entry name" value="Erg6_SMT_methyltransf"/>
</dbReference>